<reference evidence="3 4" key="1">
    <citation type="submission" date="2018-02" db="EMBL/GenBank/DDBJ databases">
        <title>The genomes of Aspergillus section Nigri reveals drivers in fungal speciation.</title>
        <authorList>
            <consortium name="DOE Joint Genome Institute"/>
            <person name="Vesth T.C."/>
            <person name="Nybo J."/>
            <person name="Theobald S."/>
            <person name="Brandl J."/>
            <person name="Frisvad J.C."/>
            <person name="Nielsen K.F."/>
            <person name="Lyhne E.K."/>
            <person name="Kogle M.E."/>
            <person name="Kuo A."/>
            <person name="Riley R."/>
            <person name="Clum A."/>
            <person name="Nolan M."/>
            <person name="Lipzen A."/>
            <person name="Salamov A."/>
            <person name="Henrissat B."/>
            <person name="Wiebenga A."/>
            <person name="De vries R.P."/>
            <person name="Grigoriev I.V."/>
            <person name="Mortensen U.H."/>
            <person name="Andersen M.R."/>
            <person name="Baker S.E."/>
        </authorList>
    </citation>
    <scope>NUCLEOTIDE SEQUENCE [LARGE SCALE GENOMIC DNA]</scope>
    <source>
        <strain evidence="3 4">CBS 121593</strain>
    </source>
</reference>
<dbReference type="GeneID" id="37218964"/>
<dbReference type="VEuPathDB" id="FungiDB:BO80DRAFT_189305"/>
<keyword evidence="2" id="KW-1133">Transmembrane helix</keyword>
<keyword evidence="4" id="KW-1185">Reference proteome</keyword>
<evidence type="ECO:0000313" key="4">
    <source>
        <dbReference type="Proteomes" id="UP000249402"/>
    </source>
</evidence>
<evidence type="ECO:0000313" key="3">
    <source>
        <dbReference type="EMBL" id="RAK97464.1"/>
    </source>
</evidence>
<protein>
    <submittedName>
        <fullName evidence="3">Uncharacterized protein</fullName>
    </submittedName>
</protein>
<keyword evidence="2" id="KW-0812">Transmembrane</keyword>
<dbReference type="EMBL" id="KZ824462">
    <property type="protein sequence ID" value="RAK97464.1"/>
    <property type="molecule type" value="Genomic_DNA"/>
</dbReference>
<proteinExistence type="predicted"/>
<accession>A0A395GQ16</accession>
<feature type="compositionally biased region" description="Polar residues" evidence="1">
    <location>
        <begin position="69"/>
        <end position="83"/>
    </location>
</feature>
<dbReference type="OrthoDB" id="10603229at2759"/>
<dbReference type="Proteomes" id="UP000249402">
    <property type="component" value="Unassembled WGS sequence"/>
</dbReference>
<sequence length="96" mass="10522">MNGVPGVMTLLSHVFWMTCSWISASALLPFCFASIFRNSSFFSSASLASCAERKRRARCWFIFARGATPSRSRNVHQQRSSKASLGGPCSPPGRCT</sequence>
<dbReference type="AlphaFoldDB" id="A0A395GQ16"/>
<keyword evidence="2" id="KW-0472">Membrane</keyword>
<evidence type="ECO:0000256" key="1">
    <source>
        <dbReference type="SAM" id="MobiDB-lite"/>
    </source>
</evidence>
<feature type="region of interest" description="Disordered" evidence="1">
    <location>
        <begin position="69"/>
        <end position="96"/>
    </location>
</feature>
<organism evidence="3 4">
    <name type="scientific">Aspergillus ibericus CBS 121593</name>
    <dbReference type="NCBI Taxonomy" id="1448316"/>
    <lineage>
        <taxon>Eukaryota</taxon>
        <taxon>Fungi</taxon>
        <taxon>Dikarya</taxon>
        <taxon>Ascomycota</taxon>
        <taxon>Pezizomycotina</taxon>
        <taxon>Eurotiomycetes</taxon>
        <taxon>Eurotiomycetidae</taxon>
        <taxon>Eurotiales</taxon>
        <taxon>Aspergillaceae</taxon>
        <taxon>Aspergillus</taxon>
        <taxon>Aspergillus subgen. Circumdati</taxon>
    </lineage>
</organism>
<name>A0A395GQ16_9EURO</name>
<dbReference type="RefSeq" id="XP_025571792.1">
    <property type="nucleotide sequence ID" value="XM_025714099.1"/>
</dbReference>
<gene>
    <name evidence="3" type="ORF">BO80DRAFT_189305</name>
</gene>
<evidence type="ECO:0000256" key="2">
    <source>
        <dbReference type="SAM" id="Phobius"/>
    </source>
</evidence>
<feature type="transmembrane region" description="Helical" evidence="2">
    <location>
        <begin position="14"/>
        <end position="36"/>
    </location>
</feature>